<proteinExistence type="predicted"/>
<feature type="compositionally biased region" description="Polar residues" evidence="1">
    <location>
        <begin position="268"/>
        <end position="280"/>
    </location>
</feature>
<feature type="compositionally biased region" description="Low complexity" evidence="1">
    <location>
        <begin position="124"/>
        <end position="137"/>
    </location>
</feature>
<comment type="caution">
    <text evidence="3">The sequence shown here is derived from an EMBL/GenBank/DDBJ whole genome shotgun (WGS) entry which is preliminary data.</text>
</comment>
<name>A0AAD9UF12_RIDPI</name>
<feature type="compositionally biased region" description="Polar residues" evidence="1">
    <location>
        <begin position="297"/>
        <end position="313"/>
    </location>
</feature>
<gene>
    <name evidence="3" type="ORF">NP493_180g07014</name>
</gene>
<evidence type="ECO:0000313" key="4">
    <source>
        <dbReference type="Proteomes" id="UP001209878"/>
    </source>
</evidence>
<evidence type="ECO:0000313" key="3">
    <source>
        <dbReference type="EMBL" id="KAK2187052.1"/>
    </source>
</evidence>
<evidence type="ECO:0000256" key="2">
    <source>
        <dbReference type="SAM" id="Phobius"/>
    </source>
</evidence>
<feature type="transmembrane region" description="Helical" evidence="2">
    <location>
        <begin position="213"/>
        <end position="237"/>
    </location>
</feature>
<protein>
    <submittedName>
        <fullName evidence="3">Uncharacterized protein</fullName>
    </submittedName>
</protein>
<feature type="compositionally biased region" description="Polar residues" evidence="1">
    <location>
        <begin position="341"/>
        <end position="364"/>
    </location>
</feature>
<evidence type="ECO:0000256" key="1">
    <source>
        <dbReference type="SAM" id="MobiDB-lite"/>
    </source>
</evidence>
<dbReference type="EMBL" id="JAODUO010000180">
    <property type="protein sequence ID" value="KAK2187052.1"/>
    <property type="molecule type" value="Genomic_DNA"/>
</dbReference>
<dbReference type="Proteomes" id="UP001209878">
    <property type="component" value="Unassembled WGS sequence"/>
</dbReference>
<reference evidence="3" key="1">
    <citation type="journal article" date="2023" name="Mol. Biol. Evol.">
        <title>Third-Generation Sequencing Reveals the Adaptive Role of the Epigenome in Three Deep-Sea Polychaetes.</title>
        <authorList>
            <person name="Perez M."/>
            <person name="Aroh O."/>
            <person name="Sun Y."/>
            <person name="Lan Y."/>
            <person name="Juniper S.K."/>
            <person name="Young C.R."/>
            <person name="Angers B."/>
            <person name="Qian P.Y."/>
        </authorList>
    </citation>
    <scope>NUCLEOTIDE SEQUENCE</scope>
    <source>
        <strain evidence="3">R07B-5</strain>
    </source>
</reference>
<dbReference type="AlphaFoldDB" id="A0AAD9UF12"/>
<keyword evidence="2" id="KW-1133">Transmembrane helix</keyword>
<feature type="region of interest" description="Disordered" evidence="1">
    <location>
        <begin position="266"/>
        <end position="440"/>
    </location>
</feature>
<organism evidence="3 4">
    <name type="scientific">Ridgeia piscesae</name>
    <name type="common">Tubeworm</name>
    <dbReference type="NCBI Taxonomy" id="27915"/>
    <lineage>
        <taxon>Eukaryota</taxon>
        <taxon>Metazoa</taxon>
        <taxon>Spiralia</taxon>
        <taxon>Lophotrochozoa</taxon>
        <taxon>Annelida</taxon>
        <taxon>Polychaeta</taxon>
        <taxon>Sedentaria</taxon>
        <taxon>Canalipalpata</taxon>
        <taxon>Sabellida</taxon>
        <taxon>Siboglinidae</taxon>
        <taxon>Ridgeia</taxon>
    </lineage>
</organism>
<keyword evidence="2" id="KW-0812">Transmembrane</keyword>
<accession>A0AAD9UF12</accession>
<keyword evidence="2" id="KW-0472">Membrane</keyword>
<keyword evidence="4" id="KW-1185">Reference proteome</keyword>
<feature type="region of interest" description="Disordered" evidence="1">
    <location>
        <begin position="112"/>
        <end position="142"/>
    </location>
</feature>
<sequence length="451" mass="50083">MILQCPMDDPTVRIQIINATAGYFVSCDGSIEQWWTCHTQCYNDVGFDFSPMTIGDWAHARELRACQGAAQCEVTILQLIVMCGMKSLASNYEYIYYTCIDPDSREFSHYDPLPTTPSPRRRPTTTTTPWTHGVHPPTKTPFRKTHIKLPRKIKIPSRTTQAPHRSTDATVKVPREKPTIKIKKKPRMGGVTGGRLKRVQKNGESTQDAGRNVGVIVGVVVAVGVVLAAAIAAFVIYKKRRRGQATRPVKQTNIEDLNPYEEIKEETTTVGNNVHRSTQGFPRAVTGDTDNREDTESTAPTRTDSLFTTSNTELENDNQEPKPSTSQPDEHKTDFRPTPTTPEESNNSQPSTSPAQDTAGQNPASPEEKTTVRQTPPIPTTSSVPSPTHKRGKSYAKPYSYDKSPGEESQDGSNKHEIKYAQLDHTTPRNGATPRHLPTQEKVTYADIKLC</sequence>